<dbReference type="SUPFAM" id="SSF81606">
    <property type="entry name" value="PP2C-like"/>
    <property type="match status" value="1"/>
</dbReference>
<dbReference type="Gene3D" id="1.10.510.10">
    <property type="entry name" value="Transferase(Phosphotransferase) domain 1"/>
    <property type="match status" value="1"/>
</dbReference>
<protein>
    <submittedName>
        <fullName evidence="9">Serine/threonine protein kinase</fullName>
    </submittedName>
</protein>
<dbReference type="EMBL" id="UOFI01000058">
    <property type="protein sequence ID" value="VAW64876.1"/>
    <property type="molecule type" value="Genomic_DNA"/>
</dbReference>
<dbReference type="SMART" id="SM00331">
    <property type="entry name" value="PP2C_SIG"/>
    <property type="match status" value="1"/>
</dbReference>
<reference evidence="9" key="1">
    <citation type="submission" date="2018-06" db="EMBL/GenBank/DDBJ databases">
        <authorList>
            <person name="Zhirakovskaya E."/>
        </authorList>
    </citation>
    <scope>NUCLEOTIDE SEQUENCE</scope>
</reference>
<keyword evidence="6" id="KW-0472">Membrane</keyword>
<dbReference type="SMART" id="SM00220">
    <property type="entry name" value="S_TKc"/>
    <property type="match status" value="1"/>
</dbReference>
<keyword evidence="3" id="KW-0547">Nucleotide-binding</keyword>
<dbReference type="InterPro" id="IPR036457">
    <property type="entry name" value="PPM-type-like_dom_sf"/>
</dbReference>
<evidence type="ECO:0000259" key="7">
    <source>
        <dbReference type="PROSITE" id="PS50011"/>
    </source>
</evidence>
<sequence length="570" mass="64356">MSSQLKINFAQSSDAGVKENNEDSYGIITPQDQLLDSKGICAIIADGMGSCAYPKEASEYVVKGFFSDYYSTPESWTVKTSGAKVLTALNSWLYGKSTEEHVKAYVTTFSALIIKSTTAHILHVGDSRIYRLRDGTIEQLTNDHRIWISKQKNYLSRAIGVDLHLDIDYKTVDLEIDDVFVMTTDGAHDFVNEQLIKETVSKTANLNILADQLVSSALANDSNDNVTCQIIHIESLPSQQANEVINDLVRLPFPPDLSPGMIIDGYKVIREFNSSATSQLYLVEDSDTGQVMLMKTPSVNYDDDASYIDRFHMEEWAGKRIYHPNVMVTYEQKRKRTCQYFLIEYIEGITLAQWIKENPKPDIKAVTDIIEQIIQGLRGLHRLEMLHRDLKPDNIMIQQDGSVKIIDLGAVKVAGIQEIASPVERLELLGTKNYTAPEYLMGMAGANKSDLFSLGVIAYEMLTGHLPYGDQSEKNLDWRSISKIHYTSALKYNPMIPLWLDGALEKAVRVDHRVRYDSFSEFSYDLTHPNEAFMKNKLPLAERNPVIFWQSVSALLFVGNIVLVYFLLNT</sequence>
<feature type="transmembrane region" description="Helical" evidence="6">
    <location>
        <begin position="547"/>
        <end position="568"/>
    </location>
</feature>
<evidence type="ECO:0000256" key="2">
    <source>
        <dbReference type="ARBA" id="ARBA00022679"/>
    </source>
</evidence>
<dbReference type="CDD" id="cd00143">
    <property type="entry name" value="PP2Cc"/>
    <property type="match status" value="1"/>
</dbReference>
<dbReference type="InterPro" id="IPR008271">
    <property type="entry name" value="Ser/Thr_kinase_AS"/>
</dbReference>
<dbReference type="Pfam" id="PF13672">
    <property type="entry name" value="PP2C_2"/>
    <property type="match status" value="1"/>
</dbReference>
<dbReference type="Gene3D" id="3.60.40.10">
    <property type="entry name" value="PPM-type phosphatase domain"/>
    <property type="match status" value="1"/>
</dbReference>
<dbReference type="AlphaFoldDB" id="A0A3B0Y941"/>
<keyword evidence="1 9" id="KW-0723">Serine/threonine-protein kinase</keyword>
<proteinExistence type="predicted"/>
<dbReference type="PROSITE" id="PS51746">
    <property type="entry name" value="PPM_2"/>
    <property type="match status" value="1"/>
</dbReference>
<dbReference type="PANTHER" id="PTHR24351">
    <property type="entry name" value="RIBOSOMAL PROTEIN S6 KINASE"/>
    <property type="match status" value="1"/>
</dbReference>
<evidence type="ECO:0000313" key="9">
    <source>
        <dbReference type="EMBL" id="VAW64876.1"/>
    </source>
</evidence>
<keyword evidence="6" id="KW-0812">Transmembrane</keyword>
<dbReference type="SUPFAM" id="SSF56112">
    <property type="entry name" value="Protein kinase-like (PK-like)"/>
    <property type="match status" value="1"/>
</dbReference>
<dbReference type="InterPro" id="IPR000719">
    <property type="entry name" value="Prot_kinase_dom"/>
</dbReference>
<dbReference type="GO" id="GO:0005524">
    <property type="term" value="F:ATP binding"/>
    <property type="evidence" value="ECO:0007669"/>
    <property type="project" value="UniProtKB-KW"/>
</dbReference>
<organism evidence="9">
    <name type="scientific">hydrothermal vent metagenome</name>
    <dbReference type="NCBI Taxonomy" id="652676"/>
    <lineage>
        <taxon>unclassified sequences</taxon>
        <taxon>metagenomes</taxon>
        <taxon>ecological metagenomes</taxon>
    </lineage>
</organism>
<evidence type="ECO:0000256" key="4">
    <source>
        <dbReference type="ARBA" id="ARBA00022777"/>
    </source>
</evidence>
<dbReference type="Gene3D" id="3.30.200.20">
    <property type="entry name" value="Phosphorylase Kinase, domain 1"/>
    <property type="match status" value="1"/>
</dbReference>
<evidence type="ECO:0000256" key="6">
    <source>
        <dbReference type="SAM" id="Phobius"/>
    </source>
</evidence>
<feature type="domain" description="PPM-type phosphatase" evidence="8">
    <location>
        <begin position="8"/>
        <end position="233"/>
    </location>
</feature>
<keyword evidence="4 9" id="KW-0418">Kinase</keyword>
<keyword evidence="5" id="KW-0067">ATP-binding</keyword>
<evidence type="ECO:0000256" key="1">
    <source>
        <dbReference type="ARBA" id="ARBA00022527"/>
    </source>
</evidence>
<dbReference type="Pfam" id="PF00069">
    <property type="entry name" value="Pkinase"/>
    <property type="match status" value="1"/>
</dbReference>
<dbReference type="PROSITE" id="PS00108">
    <property type="entry name" value="PROTEIN_KINASE_ST"/>
    <property type="match status" value="1"/>
</dbReference>
<gene>
    <name evidence="9" type="ORF">MNBD_GAMMA09-780</name>
</gene>
<dbReference type="InterPro" id="IPR011009">
    <property type="entry name" value="Kinase-like_dom_sf"/>
</dbReference>
<dbReference type="SMART" id="SM00332">
    <property type="entry name" value="PP2Cc"/>
    <property type="match status" value="1"/>
</dbReference>
<keyword evidence="6" id="KW-1133">Transmembrane helix</keyword>
<accession>A0A3B0Y941</accession>
<feature type="domain" description="Protein kinase" evidence="7">
    <location>
        <begin position="266"/>
        <end position="531"/>
    </location>
</feature>
<dbReference type="CDD" id="cd14014">
    <property type="entry name" value="STKc_PknB_like"/>
    <property type="match status" value="1"/>
</dbReference>
<evidence type="ECO:0000259" key="8">
    <source>
        <dbReference type="PROSITE" id="PS51746"/>
    </source>
</evidence>
<evidence type="ECO:0000256" key="3">
    <source>
        <dbReference type="ARBA" id="ARBA00022741"/>
    </source>
</evidence>
<dbReference type="GO" id="GO:0004674">
    <property type="term" value="F:protein serine/threonine kinase activity"/>
    <property type="evidence" value="ECO:0007669"/>
    <property type="project" value="UniProtKB-KW"/>
</dbReference>
<name>A0A3B0Y941_9ZZZZ</name>
<evidence type="ECO:0000256" key="5">
    <source>
        <dbReference type="ARBA" id="ARBA00022840"/>
    </source>
</evidence>
<keyword evidence="2" id="KW-0808">Transferase</keyword>
<dbReference type="InterPro" id="IPR001932">
    <property type="entry name" value="PPM-type_phosphatase-like_dom"/>
</dbReference>
<dbReference type="PROSITE" id="PS50011">
    <property type="entry name" value="PROTEIN_KINASE_DOM"/>
    <property type="match status" value="1"/>
</dbReference>